<dbReference type="Proteomes" id="UP000050761">
    <property type="component" value="Unassembled WGS sequence"/>
</dbReference>
<accession>A0A3P8DSR1</accession>
<evidence type="ECO:0000313" key="3">
    <source>
        <dbReference type="WBParaSite" id="HPBE_0001414601-mRNA-1"/>
    </source>
</evidence>
<evidence type="ECO:0000313" key="2">
    <source>
        <dbReference type="Proteomes" id="UP000050761"/>
    </source>
</evidence>
<reference evidence="1 2" key="1">
    <citation type="submission" date="2018-11" db="EMBL/GenBank/DDBJ databases">
        <authorList>
            <consortium name="Pathogen Informatics"/>
        </authorList>
    </citation>
    <scope>NUCLEOTIDE SEQUENCE [LARGE SCALE GENOMIC DNA]</scope>
</reference>
<dbReference type="EMBL" id="UZAH01028229">
    <property type="protein sequence ID" value="VDO98655.1"/>
    <property type="molecule type" value="Genomic_DNA"/>
</dbReference>
<evidence type="ECO:0000313" key="1">
    <source>
        <dbReference type="EMBL" id="VDO98655.1"/>
    </source>
</evidence>
<accession>A0A183FZG7</accession>
<proteinExistence type="predicted"/>
<organism evidence="2 3">
    <name type="scientific">Heligmosomoides polygyrus</name>
    <name type="common">Parasitic roundworm</name>
    <dbReference type="NCBI Taxonomy" id="6339"/>
    <lineage>
        <taxon>Eukaryota</taxon>
        <taxon>Metazoa</taxon>
        <taxon>Ecdysozoa</taxon>
        <taxon>Nematoda</taxon>
        <taxon>Chromadorea</taxon>
        <taxon>Rhabditida</taxon>
        <taxon>Rhabditina</taxon>
        <taxon>Rhabditomorpha</taxon>
        <taxon>Strongyloidea</taxon>
        <taxon>Heligmosomidae</taxon>
        <taxon>Heligmosomoides</taxon>
    </lineage>
</organism>
<name>A0A183FZG7_HELPZ</name>
<sequence length="250" mass="27998">MKKHYDAKWQTAKSDVFRSGDRVYMKVLDGSSNSALITLIGENEEPVRVQFDHLVKVPPGVDDTPWQTVEQHGREFDRLQVPRNVSNGKRQVETEFHRAAAQPSIEKPIVHGIVAQPSIVKPIVNRTAEQQYIEPIDHRLSCTPAASSLAVTTFVTSLRLSCTPAASSLAVTTFVTSLISPVVLHHFYLYQADLARLNYVPHCREPRNQAGLEAEPPGSRSAAAELLYHEYLCQPLGIAFYLVERRTQRS</sequence>
<dbReference type="OrthoDB" id="5873175at2759"/>
<reference evidence="3" key="2">
    <citation type="submission" date="2019-09" db="UniProtKB">
        <authorList>
            <consortium name="WormBaseParasite"/>
        </authorList>
    </citation>
    <scope>IDENTIFICATION</scope>
</reference>
<keyword evidence="2" id="KW-1185">Reference proteome</keyword>
<dbReference type="AlphaFoldDB" id="A0A183FZG7"/>
<protein>
    <submittedName>
        <fullName evidence="3">Tudor domain-containing protein</fullName>
    </submittedName>
</protein>
<gene>
    <name evidence="1" type="ORF">HPBE_LOCUS14147</name>
</gene>
<dbReference type="WBParaSite" id="HPBE_0001414601-mRNA-1">
    <property type="protein sequence ID" value="HPBE_0001414601-mRNA-1"/>
    <property type="gene ID" value="HPBE_0001414601"/>
</dbReference>